<feature type="region of interest" description="Disordered" evidence="1">
    <location>
        <begin position="1"/>
        <end position="34"/>
    </location>
</feature>
<dbReference type="AlphaFoldDB" id="A0AAN9TIH1"/>
<accession>A0AAN9TIH1</accession>
<sequence>MGMEDLREKSNHNTKRKSFRDPQPTPADCNRQKVDGLHTSTAPQCSHFDYINDRLENVSNSVDKKGEEYDGCILPSASVAAAASKIQENVSTATSITSNDAAVGGVFYARKVASSGDEDDEFVNREGGEGVIRVCQLLTCHRQVGSSDGYISSRQRLQKCHQEQQKNLQQKLQRCQQSRPVTAAKECSMEVNFENISLQPHQKFEGCAVELNGAPSDVLAKFRRQCNESVAKNFDHRIRYGLSSLEIYSKYSSRRSDIGGRSENGFWSGSDEKYTSGASTAATFFARYLLTFNL</sequence>
<keyword evidence="3" id="KW-1185">Reference proteome</keyword>
<organism evidence="2 3">
    <name type="scientific">Parthenolecanium corni</name>
    <dbReference type="NCBI Taxonomy" id="536013"/>
    <lineage>
        <taxon>Eukaryota</taxon>
        <taxon>Metazoa</taxon>
        <taxon>Ecdysozoa</taxon>
        <taxon>Arthropoda</taxon>
        <taxon>Hexapoda</taxon>
        <taxon>Insecta</taxon>
        <taxon>Pterygota</taxon>
        <taxon>Neoptera</taxon>
        <taxon>Paraneoptera</taxon>
        <taxon>Hemiptera</taxon>
        <taxon>Sternorrhyncha</taxon>
        <taxon>Coccoidea</taxon>
        <taxon>Coccidae</taxon>
        <taxon>Parthenolecanium</taxon>
    </lineage>
</organism>
<evidence type="ECO:0000313" key="3">
    <source>
        <dbReference type="Proteomes" id="UP001367676"/>
    </source>
</evidence>
<reference evidence="2 3" key="1">
    <citation type="submission" date="2024-03" db="EMBL/GenBank/DDBJ databases">
        <title>Adaptation during the transition from Ophiocordyceps entomopathogen to insect associate is accompanied by gene loss and intensified selection.</title>
        <authorList>
            <person name="Ward C.M."/>
            <person name="Onetto C.A."/>
            <person name="Borneman A.R."/>
        </authorList>
    </citation>
    <scope>NUCLEOTIDE SEQUENCE [LARGE SCALE GENOMIC DNA]</scope>
    <source>
        <strain evidence="2">AWRI1</strain>
        <tissue evidence="2">Single Adult Female</tissue>
    </source>
</reference>
<evidence type="ECO:0000256" key="1">
    <source>
        <dbReference type="SAM" id="MobiDB-lite"/>
    </source>
</evidence>
<name>A0AAN9TIH1_9HEMI</name>
<comment type="caution">
    <text evidence="2">The sequence shown here is derived from an EMBL/GenBank/DDBJ whole genome shotgun (WGS) entry which is preliminary data.</text>
</comment>
<proteinExistence type="predicted"/>
<dbReference type="Proteomes" id="UP001367676">
    <property type="component" value="Unassembled WGS sequence"/>
</dbReference>
<gene>
    <name evidence="2" type="ORF">V9T40_002188</name>
</gene>
<evidence type="ECO:0000313" key="2">
    <source>
        <dbReference type="EMBL" id="KAK7590575.1"/>
    </source>
</evidence>
<protein>
    <submittedName>
        <fullName evidence="2">Uncharacterized protein</fullName>
    </submittedName>
</protein>
<feature type="compositionally biased region" description="Basic and acidic residues" evidence="1">
    <location>
        <begin position="1"/>
        <end position="11"/>
    </location>
</feature>
<dbReference type="EMBL" id="JBBCAQ010000022">
    <property type="protein sequence ID" value="KAK7590575.1"/>
    <property type="molecule type" value="Genomic_DNA"/>
</dbReference>